<organism evidence="4 5">
    <name type="scientific">Armillaria gallica</name>
    <name type="common">Bulbous honey fungus</name>
    <name type="synonym">Armillaria bulbosa</name>
    <dbReference type="NCBI Taxonomy" id="47427"/>
    <lineage>
        <taxon>Eukaryota</taxon>
        <taxon>Fungi</taxon>
        <taxon>Dikarya</taxon>
        <taxon>Basidiomycota</taxon>
        <taxon>Agaricomycotina</taxon>
        <taxon>Agaricomycetes</taxon>
        <taxon>Agaricomycetidae</taxon>
        <taxon>Agaricales</taxon>
        <taxon>Marasmiineae</taxon>
        <taxon>Physalacriaceae</taxon>
        <taxon>Armillaria</taxon>
    </lineage>
</organism>
<dbReference type="AlphaFoldDB" id="A0A2H3CX54"/>
<dbReference type="Pfam" id="PF20149">
    <property type="entry name" value="DUF6532"/>
    <property type="match status" value="1"/>
</dbReference>
<keyword evidence="5" id="KW-1185">Reference proteome</keyword>
<evidence type="ECO:0000256" key="2">
    <source>
        <dbReference type="SAM" id="MobiDB-lite"/>
    </source>
</evidence>
<evidence type="ECO:0000256" key="1">
    <source>
        <dbReference type="SAM" id="Coils"/>
    </source>
</evidence>
<dbReference type="InParanoid" id="A0A2H3CX54"/>
<sequence length="492" mass="54320">MSSAKNARKPTKTAAPPQGRKIPAPPMCPVTQENRAISAKQKLLDTNAKETEIAKLKRLLAQKEKALQKKGALLNKTNEHLETLEQELDDDYASKHNGWSRPVLESKDEDGESNMIFASVIRTKGVVPIDALKTLCQQGAPCPPPTPQSLSRPTSPIPMPDLLTTPTNELVDYLFNSNKDEPDPGISLRAILTPQSPNPANTLTVPTAVLHLQTLSDNDFHHQHSSRTPKARTSKITKGNVMPCSMKPFSDGAKSHKMAEQVWAKICEEYEDSYELMVPMAAMMQKPFGLTSADKKSTIIKNKNKYVLHTTDAAFHYKDLSMLSCAYEHKIIFSSICTAWFKNTKDFRVKYSDYFDPILNVSLALVLTAIEFCLEEWSTGSYIQGTLNESEDKGHYMNFLKDVKDWTSANMKVTTNICKKKNTGAANRVVAAGHMNEDAITHAKKDMENRTGETDSEDEDEDEGEEGAPEEPVANSESGAGIGGSQTVSELG</sequence>
<dbReference type="OrthoDB" id="3040971at2759"/>
<accession>A0A2H3CX54</accession>
<gene>
    <name evidence="4" type="ORF">ARMGADRAFT_1089801</name>
</gene>
<dbReference type="STRING" id="47427.A0A2H3CX54"/>
<feature type="region of interest" description="Disordered" evidence="2">
    <location>
        <begin position="438"/>
        <end position="492"/>
    </location>
</feature>
<dbReference type="InterPro" id="IPR045341">
    <property type="entry name" value="DUF6532"/>
</dbReference>
<feature type="coiled-coil region" evidence="1">
    <location>
        <begin position="46"/>
        <end position="94"/>
    </location>
</feature>
<feature type="domain" description="DUF6532" evidence="3">
    <location>
        <begin position="283"/>
        <end position="406"/>
    </location>
</feature>
<protein>
    <recommendedName>
        <fullName evidence="3">DUF6532 domain-containing protein</fullName>
    </recommendedName>
</protein>
<reference evidence="5" key="1">
    <citation type="journal article" date="2017" name="Nat. Ecol. Evol.">
        <title>Genome expansion and lineage-specific genetic innovations in the forest pathogenic fungi Armillaria.</title>
        <authorList>
            <person name="Sipos G."/>
            <person name="Prasanna A.N."/>
            <person name="Walter M.C."/>
            <person name="O'Connor E."/>
            <person name="Balint B."/>
            <person name="Krizsan K."/>
            <person name="Kiss B."/>
            <person name="Hess J."/>
            <person name="Varga T."/>
            <person name="Slot J."/>
            <person name="Riley R."/>
            <person name="Boka B."/>
            <person name="Rigling D."/>
            <person name="Barry K."/>
            <person name="Lee J."/>
            <person name="Mihaltcheva S."/>
            <person name="LaButti K."/>
            <person name="Lipzen A."/>
            <person name="Waldron R."/>
            <person name="Moloney N.M."/>
            <person name="Sperisen C."/>
            <person name="Kredics L."/>
            <person name="Vagvoelgyi C."/>
            <person name="Patrignani A."/>
            <person name="Fitzpatrick D."/>
            <person name="Nagy I."/>
            <person name="Doyle S."/>
            <person name="Anderson J.B."/>
            <person name="Grigoriev I.V."/>
            <person name="Gueldener U."/>
            <person name="Muensterkoetter M."/>
            <person name="Nagy L.G."/>
        </authorList>
    </citation>
    <scope>NUCLEOTIDE SEQUENCE [LARGE SCALE GENOMIC DNA]</scope>
    <source>
        <strain evidence="5">Ar21-2</strain>
    </source>
</reference>
<evidence type="ECO:0000259" key="3">
    <source>
        <dbReference type="Pfam" id="PF20149"/>
    </source>
</evidence>
<feature type="compositionally biased region" description="Basic and acidic residues" evidence="2">
    <location>
        <begin position="438"/>
        <end position="453"/>
    </location>
</feature>
<dbReference type="Proteomes" id="UP000217790">
    <property type="component" value="Unassembled WGS sequence"/>
</dbReference>
<feature type="region of interest" description="Disordered" evidence="2">
    <location>
        <begin position="1"/>
        <end position="29"/>
    </location>
</feature>
<evidence type="ECO:0000313" key="5">
    <source>
        <dbReference type="Proteomes" id="UP000217790"/>
    </source>
</evidence>
<evidence type="ECO:0000313" key="4">
    <source>
        <dbReference type="EMBL" id="PBK83048.1"/>
    </source>
</evidence>
<dbReference type="EMBL" id="KZ293710">
    <property type="protein sequence ID" value="PBK83048.1"/>
    <property type="molecule type" value="Genomic_DNA"/>
</dbReference>
<proteinExistence type="predicted"/>
<dbReference type="OMA" id="WCKEDER"/>
<feature type="compositionally biased region" description="Acidic residues" evidence="2">
    <location>
        <begin position="454"/>
        <end position="469"/>
    </location>
</feature>
<name>A0A2H3CX54_ARMGA</name>
<keyword evidence="1" id="KW-0175">Coiled coil</keyword>
<feature type="compositionally biased region" description="Basic residues" evidence="2">
    <location>
        <begin position="1"/>
        <end position="11"/>
    </location>
</feature>